<organism evidence="1 2">
    <name type="scientific">Wenzhouxiangella sediminis</name>
    <dbReference type="NCBI Taxonomy" id="1792836"/>
    <lineage>
        <taxon>Bacteria</taxon>
        <taxon>Pseudomonadati</taxon>
        <taxon>Pseudomonadota</taxon>
        <taxon>Gammaproteobacteria</taxon>
        <taxon>Chromatiales</taxon>
        <taxon>Wenzhouxiangellaceae</taxon>
        <taxon>Wenzhouxiangella</taxon>
    </lineage>
</organism>
<gene>
    <name evidence="1" type="ORF">DZC52_12415</name>
</gene>
<keyword evidence="2" id="KW-1185">Reference proteome</keyword>
<comment type="caution">
    <text evidence="1">The sequence shown here is derived from an EMBL/GenBank/DDBJ whole genome shotgun (WGS) entry which is preliminary data.</text>
</comment>
<reference evidence="1 2" key="1">
    <citation type="submission" date="2018-08" db="EMBL/GenBank/DDBJ databases">
        <title>Wenzhouxiangella salilacus sp. nov., a novel bacterium isolated from a saline lake in Xinjiang Province, China.</title>
        <authorList>
            <person name="Han S."/>
        </authorList>
    </citation>
    <scope>NUCLEOTIDE SEQUENCE [LARGE SCALE GENOMIC DNA]</scope>
    <source>
        <strain evidence="1 2">XDB06</strain>
    </source>
</reference>
<name>A0A3E1K6Z2_9GAMM</name>
<evidence type="ECO:0000313" key="2">
    <source>
        <dbReference type="Proteomes" id="UP000260351"/>
    </source>
</evidence>
<sequence>MPDPSRLNEEDVIEWLTSNADFFERHPELLEWLKLPHETGAHSLIEVQVTRLRRENHQLRAQLETLAGIAGENERLMQRLHQLTLEVMTTRSAGEFIERLIGRLASDFDARSVRLHLLEKHDALGEVAAVTTHDTGVPEWFEKLLEQGNIEFGRFTRAKLETLFPRQHEDIGSAALVPIAGVGLLAIGSESPERFHPGMGTLFLELLGTTIRHRLEQDRGDERKRA</sequence>
<dbReference type="OrthoDB" id="8525200at2"/>
<dbReference type="Gene3D" id="3.30.450.40">
    <property type="match status" value="1"/>
</dbReference>
<proteinExistence type="predicted"/>
<dbReference type="AlphaFoldDB" id="A0A3E1K6Z2"/>
<protein>
    <submittedName>
        <fullName evidence="1">DUF484 family protein</fullName>
    </submittedName>
</protein>
<dbReference type="PANTHER" id="PTHR38765">
    <property type="entry name" value="DUF484 DOMAIN-CONTAINING PROTEIN"/>
    <property type="match status" value="1"/>
</dbReference>
<dbReference type="Pfam" id="PF04340">
    <property type="entry name" value="DUF484"/>
    <property type="match status" value="1"/>
</dbReference>
<dbReference type="EMBL" id="QUZK01000046">
    <property type="protein sequence ID" value="RFF29444.1"/>
    <property type="molecule type" value="Genomic_DNA"/>
</dbReference>
<dbReference type="InterPro" id="IPR007435">
    <property type="entry name" value="DUF484"/>
</dbReference>
<dbReference type="Proteomes" id="UP000260351">
    <property type="component" value="Unassembled WGS sequence"/>
</dbReference>
<accession>A0A3E1K6Z2</accession>
<dbReference type="PANTHER" id="PTHR38765:SF1">
    <property type="entry name" value="DUF484 DOMAIN-CONTAINING PROTEIN"/>
    <property type="match status" value="1"/>
</dbReference>
<dbReference type="RefSeq" id="WP_116651470.1">
    <property type="nucleotide sequence ID" value="NZ_QUZK01000046.1"/>
</dbReference>
<evidence type="ECO:0000313" key="1">
    <source>
        <dbReference type="EMBL" id="RFF29444.1"/>
    </source>
</evidence>
<dbReference type="InterPro" id="IPR029016">
    <property type="entry name" value="GAF-like_dom_sf"/>
</dbReference>